<dbReference type="InterPro" id="IPR051331">
    <property type="entry name" value="Chorismate_mutase-related"/>
</dbReference>
<evidence type="ECO:0000313" key="4">
    <source>
        <dbReference type="EMBL" id="ACZ22349.1"/>
    </source>
</evidence>
<dbReference type="EMBL" id="CP001819">
    <property type="protein sequence ID" value="ACZ22349.1"/>
    <property type="molecule type" value="Genomic_DNA"/>
</dbReference>
<dbReference type="KEGG" id="ske:Sked_24350"/>
<evidence type="ECO:0000256" key="2">
    <source>
        <dbReference type="SAM" id="MobiDB-lite"/>
    </source>
</evidence>
<dbReference type="Proteomes" id="UP000000322">
    <property type="component" value="Chromosome"/>
</dbReference>
<dbReference type="PANTHER" id="PTHR38041">
    <property type="entry name" value="CHORISMATE MUTASE"/>
    <property type="match status" value="1"/>
</dbReference>
<name>D1BJU0_SANKS</name>
<gene>
    <name evidence="4" type="ordered locus">Sked_24350</name>
</gene>
<dbReference type="InterPro" id="IPR002701">
    <property type="entry name" value="CM_II_prokaryot"/>
</dbReference>
<dbReference type="NCBIfam" id="TIGR01795">
    <property type="entry name" value="CM_mono_cladeE"/>
    <property type="match status" value="1"/>
</dbReference>
<dbReference type="Gene3D" id="1.20.59.10">
    <property type="entry name" value="Chorismate mutase"/>
    <property type="match status" value="1"/>
</dbReference>
<dbReference type="RefSeq" id="WP_012867418.1">
    <property type="nucleotide sequence ID" value="NC_013521.1"/>
</dbReference>
<dbReference type="GO" id="GO:0046417">
    <property type="term" value="P:chorismate metabolic process"/>
    <property type="evidence" value="ECO:0007669"/>
    <property type="project" value="InterPro"/>
</dbReference>
<dbReference type="STRING" id="446469.Sked_24350"/>
<dbReference type="NCBIfam" id="NF006691">
    <property type="entry name" value="PRK09239.1"/>
    <property type="match status" value="1"/>
</dbReference>
<dbReference type="GO" id="GO:0009697">
    <property type="term" value="P:salicylic acid biosynthetic process"/>
    <property type="evidence" value="ECO:0007669"/>
    <property type="project" value="TreeGrafter"/>
</dbReference>
<dbReference type="PANTHER" id="PTHR38041:SF1">
    <property type="entry name" value="CHORISMATE MUTASE"/>
    <property type="match status" value="1"/>
</dbReference>
<dbReference type="AlphaFoldDB" id="D1BJU0"/>
<organism evidence="4 5">
    <name type="scientific">Sanguibacter keddieii (strain ATCC 51767 / DSM 10542 / NCFB 3025 / ST-74)</name>
    <dbReference type="NCBI Taxonomy" id="446469"/>
    <lineage>
        <taxon>Bacteria</taxon>
        <taxon>Bacillati</taxon>
        <taxon>Actinomycetota</taxon>
        <taxon>Actinomycetes</taxon>
        <taxon>Micrococcales</taxon>
        <taxon>Sanguibacteraceae</taxon>
        <taxon>Sanguibacter</taxon>
    </lineage>
</organism>
<dbReference type="InterPro" id="IPR036979">
    <property type="entry name" value="CM_dom_sf"/>
</dbReference>
<evidence type="ECO:0000313" key="5">
    <source>
        <dbReference type="Proteomes" id="UP000000322"/>
    </source>
</evidence>
<dbReference type="Pfam" id="PF01817">
    <property type="entry name" value="CM_2"/>
    <property type="match status" value="1"/>
</dbReference>
<dbReference type="SMART" id="SM00830">
    <property type="entry name" value="CM_2"/>
    <property type="match status" value="1"/>
</dbReference>
<keyword evidence="1" id="KW-0413">Isomerase</keyword>
<dbReference type="InterPro" id="IPR036263">
    <property type="entry name" value="Chorismate_II_sf"/>
</dbReference>
<protein>
    <submittedName>
        <fullName evidence="4">Monofunctional chorismate mutase</fullName>
    </submittedName>
</protein>
<keyword evidence="5" id="KW-1185">Reference proteome</keyword>
<feature type="region of interest" description="Disordered" evidence="2">
    <location>
        <begin position="1"/>
        <end position="39"/>
    </location>
</feature>
<reference evidence="4 5" key="1">
    <citation type="journal article" date="2009" name="Stand. Genomic Sci.">
        <title>Complete genome sequence of Sanguibacter keddieii type strain (ST-74).</title>
        <authorList>
            <person name="Ivanova N."/>
            <person name="Sikorski J."/>
            <person name="Sims D."/>
            <person name="Brettin T."/>
            <person name="Detter J.C."/>
            <person name="Han C."/>
            <person name="Lapidus A."/>
            <person name="Copeland A."/>
            <person name="Glavina Del Rio T."/>
            <person name="Nolan M."/>
            <person name="Chen F."/>
            <person name="Lucas S."/>
            <person name="Tice H."/>
            <person name="Cheng J.F."/>
            <person name="Bruce D."/>
            <person name="Goodwin L."/>
            <person name="Pitluck S."/>
            <person name="Pati A."/>
            <person name="Mavromatis K."/>
            <person name="Chen A."/>
            <person name="Palaniappan K."/>
            <person name="D'haeseleer P."/>
            <person name="Chain P."/>
            <person name="Bristow J."/>
            <person name="Eisen J.A."/>
            <person name="Markowitz V."/>
            <person name="Hugenholtz P."/>
            <person name="Goker M."/>
            <person name="Pukall R."/>
            <person name="Klenk H.P."/>
            <person name="Kyrpides N.C."/>
        </authorList>
    </citation>
    <scope>NUCLEOTIDE SEQUENCE [LARGE SCALE GENOMIC DNA]</scope>
    <source>
        <strain evidence="5">ATCC 51767 / DSM 10542 / NCFB 3025 / ST-74</strain>
    </source>
</reference>
<feature type="domain" description="Chorismate mutase" evidence="3">
    <location>
        <begin position="37"/>
        <end position="128"/>
    </location>
</feature>
<sequence length="141" mass="14944">MTAEPSAGQDGGTPQRGDASSAPSPTAPQPSDPTQDPSIRAEILRLRGSIDNIDASLVYLLAERFKCTERVGELKAQGGVAPADPLRESQQIERLGGIAREAGLDQGFAEEFRSFIVGEVVRRHAAIAAERGGEPVLDTYS</sequence>
<dbReference type="PROSITE" id="PS51168">
    <property type="entry name" value="CHORISMATE_MUT_2"/>
    <property type="match status" value="1"/>
</dbReference>
<dbReference type="eggNOG" id="COG1605">
    <property type="taxonomic scope" value="Bacteria"/>
</dbReference>
<dbReference type="GO" id="GO:0004106">
    <property type="term" value="F:chorismate mutase activity"/>
    <property type="evidence" value="ECO:0007669"/>
    <property type="project" value="InterPro"/>
</dbReference>
<evidence type="ECO:0000256" key="1">
    <source>
        <dbReference type="ARBA" id="ARBA00023235"/>
    </source>
</evidence>
<dbReference type="InterPro" id="IPR010951">
    <property type="entry name" value="CM_bact"/>
</dbReference>
<dbReference type="HOGENOM" id="CLU_131518_0_0_11"/>
<accession>D1BJU0</accession>
<evidence type="ECO:0000259" key="3">
    <source>
        <dbReference type="PROSITE" id="PS51168"/>
    </source>
</evidence>
<proteinExistence type="predicted"/>
<dbReference type="SUPFAM" id="SSF48600">
    <property type="entry name" value="Chorismate mutase II"/>
    <property type="match status" value="1"/>
</dbReference>